<feature type="compositionally biased region" description="Basic and acidic residues" evidence="1">
    <location>
        <begin position="518"/>
        <end position="552"/>
    </location>
</feature>
<feature type="region of interest" description="Disordered" evidence="1">
    <location>
        <begin position="454"/>
        <end position="651"/>
    </location>
</feature>
<dbReference type="Proteomes" id="UP000492821">
    <property type="component" value="Unassembled WGS sequence"/>
</dbReference>
<accession>A0A7E4VTG6</accession>
<keyword evidence="2" id="KW-1185">Reference proteome</keyword>
<evidence type="ECO:0000313" key="3">
    <source>
        <dbReference type="WBParaSite" id="Pan_g3235.t1"/>
    </source>
</evidence>
<dbReference type="AlphaFoldDB" id="A0A7E4VTG6"/>
<evidence type="ECO:0000256" key="1">
    <source>
        <dbReference type="SAM" id="MobiDB-lite"/>
    </source>
</evidence>
<name>A0A7E4VTG6_PANRE</name>
<evidence type="ECO:0000313" key="2">
    <source>
        <dbReference type="Proteomes" id="UP000492821"/>
    </source>
</evidence>
<organism evidence="2 3">
    <name type="scientific">Panagrellus redivivus</name>
    <name type="common">Microworm</name>
    <dbReference type="NCBI Taxonomy" id="6233"/>
    <lineage>
        <taxon>Eukaryota</taxon>
        <taxon>Metazoa</taxon>
        <taxon>Ecdysozoa</taxon>
        <taxon>Nematoda</taxon>
        <taxon>Chromadorea</taxon>
        <taxon>Rhabditida</taxon>
        <taxon>Tylenchina</taxon>
        <taxon>Panagrolaimomorpha</taxon>
        <taxon>Panagrolaimoidea</taxon>
        <taxon>Panagrolaimidae</taxon>
        <taxon>Panagrellus</taxon>
    </lineage>
</organism>
<feature type="compositionally biased region" description="Low complexity" evidence="1">
    <location>
        <begin position="553"/>
        <end position="651"/>
    </location>
</feature>
<reference evidence="3" key="2">
    <citation type="submission" date="2020-10" db="UniProtKB">
        <authorList>
            <consortium name="WormBaseParasite"/>
        </authorList>
    </citation>
    <scope>IDENTIFICATION</scope>
</reference>
<protein>
    <submittedName>
        <fullName evidence="3">CUB domain-containing protein</fullName>
    </submittedName>
</protein>
<dbReference type="WBParaSite" id="Pan_g3235.t1">
    <property type="protein sequence ID" value="Pan_g3235.t1"/>
    <property type="gene ID" value="Pan_g3235"/>
</dbReference>
<proteinExistence type="predicted"/>
<sequence length="651" mass="70413">MECTVELREWWCKKCSTMIRSLTSYQRRRHPTQIAASLRETKLTHTNADNPVVLILCFRFPLFVYNMNQGFGIAVVAAILAICQASLFCQHLSVPGKNEAFGTVKIIGKKANVDTPIYQLVDAGEPETNTVNKAEVFRLLTRNDLPECGGRGCVVEITESSPKSHNTMMYGTNILGNFYPPGFYRTEKSVRYYCALISGDCGSAVPIYRYYKWTIGGLFYAYSTDDSVEIPGFVLEPMPLCYGWELPETEEGSGASVMEVDDSAVKIVKADCASESMPKKESMKELQVYFNEQPGALKDHYYTTKKPTLAQLNDDSSDFNGYRLMDDEIGMVITDEQKSGCTCLTRLVQMKSEKTDGFMPHRDHALMSDASEIDPQGGTQYDPLPEDVYCASKMGACGASVPLRKYFNLFDLDTTYTVNSSNPAPMAMAPSPVLCYIWPLDDATRAAKIAAKIAATSTTSTTTTTTTEAPTTTVEAATNATESAETTEAASTTTEAVTTTEAASTTEAATTTTTAKPTKKEEKKSEKKEEKKSEKKESNDAKKSEKKEKKTTEAPATTTEKATEAPTTTEKATTAKATEATTTTAKATEATTTAAPSTTEKSTTAKATEATATTEKATKATTTTAAASSTTEAAKATESTTASSTTTAKSA</sequence>
<feature type="compositionally biased region" description="Low complexity" evidence="1">
    <location>
        <begin position="454"/>
        <end position="516"/>
    </location>
</feature>
<reference evidence="2" key="1">
    <citation type="journal article" date="2013" name="Genetics">
        <title>The draft genome and transcriptome of Panagrellus redivivus are shaped by the harsh demands of a free-living lifestyle.</title>
        <authorList>
            <person name="Srinivasan J."/>
            <person name="Dillman A.R."/>
            <person name="Macchietto M.G."/>
            <person name="Heikkinen L."/>
            <person name="Lakso M."/>
            <person name="Fracchia K.M."/>
            <person name="Antoshechkin I."/>
            <person name="Mortazavi A."/>
            <person name="Wong G."/>
            <person name="Sternberg P.W."/>
        </authorList>
    </citation>
    <scope>NUCLEOTIDE SEQUENCE [LARGE SCALE GENOMIC DNA]</scope>
    <source>
        <strain evidence="2">MT8872</strain>
    </source>
</reference>